<dbReference type="EMBL" id="CM055757">
    <property type="protein sequence ID" value="KAJ7989002.1"/>
    <property type="molecule type" value="Genomic_DNA"/>
</dbReference>
<sequence>MKLDHPGWRQDVGAGSGGHPAGSQPVPELMQRSEAVPEWTNCSAEPTKATSASSLQHNFHSTPQRRANRRRGGPRVGQRGEPGRVKPCSCRENYTSAEPSLSASSGASAIKPPLALVVSCGFQGQEEGDCGQRGPPFTSTPGRALSTLRAGLFSPESLALSPLDTFYYGERRPGLYRGPRLDATS</sequence>
<keyword evidence="2" id="KW-1185">Reference proteome</keyword>
<name>A0ACC2FCB3_DALPE</name>
<organism evidence="1 2">
    <name type="scientific">Dallia pectoralis</name>
    <name type="common">Alaska blackfish</name>
    <dbReference type="NCBI Taxonomy" id="75939"/>
    <lineage>
        <taxon>Eukaryota</taxon>
        <taxon>Metazoa</taxon>
        <taxon>Chordata</taxon>
        <taxon>Craniata</taxon>
        <taxon>Vertebrata</taxon>
        <taxon>Euteleostomi</taxon>
        <taxon>Actinopterygii</taxon>
        <taxon>Neopterygii</taxon>
        <taxon>Teleostei</taxon>
        <taxon>Protacanthopterygii</taxon>
        <taxon>Esociformes</taxon>
        <taxon>Umbridae</taxon>
        <taxon>Dallia</taxon>
    </lineage>
</organism>
<gene>
    <name evidence="1" type="ORF">DPEC_G00315030</name>
</gene>
<dbReference type="Proteomes" id="UP001157502">
    <property type="component" value="Chromosome 30"/>
</dbReference>
<comment type="caution">
    <text evidence="1">The sequence shown here is derived from an EMBL/GenBank/DDBJ whole genome shotgun (WGS) entry which is preliminary data.</text>
</comment>
<accession>A0ACC2FCB3</accession>
<evidence type="ECO:0000313" key="1">
    <source>
        <dbReference type="EMBL" id="KAJ7989002.1"/>
    </source>
</evidence>
<evidence type="ECO:0000313" key="2">
    <source>
        <dbReference type="Proteomes" id="UP001157502"/>
    </source>
</evidence>
<protein>
    <submittedName>
        <fullName evidence="1">Uncharacterized protein</fullName>
    </submittedName>
</protein>
<reference evidence="1" key="1">
    <citation type="submission" date="2021-05" db="EMBL/GenBank/DDBJ databases">
        <authorList>
            <person name="Pan Q."/>
            <person name="Jouanno E."/>
            <person name="Zahm M."/>
            <person name="Klopp C."/>
            <person name="Cabau C."/>
            <person name="Louis A."/>
            <person name="Berthelot C."/>
            <person name="Parey E."/>
            <person name="Roest Crollius H."/>
            <person name="Montfort J."/>
            <person name="Robinson-Rechavi M."/>
            <person name="Bouchez O."/>
            <person name="Lampietro C."/>
            <person name="Lopez Roques C."/>
            <person name="Donnadieu C."/>
            <person name="Postlethwait J."/>
            <person name="Bobe J."/>
            <person name="Dillon D."/>
            <person name="Chandos A."/>
            <person name="von Hippel F."/>
            <person name="Guiguen Y."/>
        </authorList>
    </citation>
    <scope>NUCLEOTIDE SEQUENCE</scope>
    <source>
        <strain evidence="1">YG-Jan2019</strain>
    </source>
</reference>
<proteinExistence type="predicted"/>